<dbReference type="AlphaFoldDB" id="A0AAU9AL29"/>
<feature type="signal peptide" evidence="1">
    <location>
        <begin position="1"/>
        <end position="25"/>
    </location>
</feature>
<dbReference type="GeneID" id="83066121"/>
<dbReference type="Proteomes" id="UP000218824">
    <property type="component" value="Chromosome"/>
</dbReference>
<evidence type="ECO:0008006" key="4">
    <source>
        <dbReference type="Google" id="ProtNLM"/>
    </source>
</evidence>
<dbReference type="KEGG" id="lem:LEN_4330"/>
<name>A0AAU9AL29_LYSEN</name>
<proteinExistence type="predicted"/>
<reference evidence="2 3" key="1">
    <citation type="journal article" date="2017" name="DNA Res.">
        <title>Complete genome sequence and expression profile of the commercial lytic enzyme producer Lysobacter enzymogenes M497-1.</title>
        <authorList>
            <person name="Takami H."/>
            <person name="Toyoda A."/>
            <person name="Uchiyama I."/>
            <person name="Itoh T."/>
            <person name="Takaki Y."/>
            <person name="Arai W."/>
            <person name="Nishi S."/>
            <person name="Kawai M."/>
            <person name="Shinya K."/>
            <person name="Ikeda H."/>
        </authorList>
    </citation>
    <scope>NUCLEOTIDE SEQUENCE [LARGE SCALE GENOMIC DNA]</scope>
    <source>
        <strain evidence="2 3">M497-1</strain>
    </source>
</reference>
<feature type="chain" id="PRO_5043672710" description="Protein activator of alkane oxidation PraB" evidence="1">
    <location>
        <begin position="26"/>
        <end position="193"/>
    </location>
</feature>
<dbReference type="RefSeq" id="WP_096381042.1">
    <property type="nucleotide sequence ID" value="NZ_AP014940.1"/>
</dbReference>
<evidence type="ECO:0000313" key="2">
    <source>
        <dbReference type="EMBL" id="BAV99817.1"/>
    </source>
</evidence>
<organism evidence="2 3">
    <name type="scientific">Lysobacter enzymogenes</name>
    <dbReference type="NCBI Taxonomy" id="69"/>
    <lineage>
        <taxon>Bacteria</taxon>
        <taxon>Pseudomonadati</taxon>
        <taxon>Pseudomonadota</taxon>
        <taxon>Gammaproteobacteria</taxon>
        <taxon>Lysobacterales</taxon>
        <taxon>Lysobacteraceae</taxon>
        <taxon>Lysobacter</taxon>
    </lineage>
</organism>
<sequence length="193" mass="19727">MLKLKHSLLALVSVAALCGATSASADQFEIYDGTNWIKNGVVSFLGPTSATYLGNTVPCDANFTVTLTNGVGAVTGAAFTGSSTCNGITVSASPSNPWPMTPSHYTGPNPPFTGAPTLTTTIWGVAISNVRIYLPPPLNVYCPSSTGTASINGALDSTWPSNMFVFKGALGACAVQTRAGGALRSTVPVRVVP</sequence>
<protein>
    <recommendedName>
        <fullName evidence="4">Protein activator of alkane oxidation PraB</fullName>
    </recommendedName>
</protein>
<evidence type="ECO:0000256" key="1">
    <source>
        <dbReference type="SAM" id="SignalP"/>
    </source>
</evidence>
<accession>A0AAU9AL29</accession>
<evidence type="ECO:0000313" key="3">
    <source>
        <dbReference type="Proteomes" id="UP000218824"/>
    </source>
</evidence>
<keyword evidence="1" id="KW-0732">Signal</keyword>
<dbReference type="EMBL" id="AP014940">
    <property type="protein sequence ID" value="BAV99817.1"/>
    <property type="molecule type" value="Genomic_DNA"/>
</dbReference>
<gene>
    <name evidence="2" type="ORF">LEN_4330</name>
</gene>